<sequence>MLAGASRVMSGLCWKGTFSIPKRKVTVTGWSTSSTFAGKSYCKQYGRVVICNRRPRHPKPRCRVVTWYGKKSSITVRR</sequence>
<reference evidence="1" key="1">
    <citation type="submission" date="2020-08" db="EMBL/GenBank/DDBJ databases">
        <title>Multicomponent nature underlies the extraordinary mechanical properties of spider dragline silk.</title>
        <authorList>
            <person name="Kono N."/>
            <person name="Nakamura H."/>
            <person name="Mori M."/>
            <person name="Yoshida Y."/>
            <person name="Ohtoshi R."/>
            <person name="Malay A.D."/>
            <person name="Moran D.A.P."/>
            <person name="Tomita M."/>
            <person name="Numata K."/>
            <person name="Arakawa K."/>
        </authorList>
    </citation>
    <scope>NUCLEOTIDE SEQUENCE</scope>
</reference>
<accession>A0A8X6N006</accession>
<organism evidence="1 2">
    <name type="scientific">Nephila pilipes</name>
    <name type="common">Giant wood spider</name>
    <name type="synonym">Nephila maculata</name>
    <dbReference type="NCBI Taxonomy" id="299642"/>
    <lineage>
        <taxon>Eukaryota</taxon>
        <taxon>Metazoa</taxon>
        <taxon>Ecdysozoa</taxon>
        <taxon>Arthropoda</taxon>
        <taxon>Chelicerata</taxon>
        <taxon>Arachnida</taxon>
        <taxon>Araneae</taxon>
        <taxon>Araneomorphae</taxon>
        <taxon>Entelegynae</taxon>
        <taxon>Araneoidea</taxon>
        <taxon>Nephilidae</taxon>
        <taxon>Nephila</taxon>
    </lineage>
</organism>
<proteinExistence type="predicted"/>
<evidence type="ECO:0000313" key="1">
    <source>
        <dbReference type="EMBL" id="GFS86248.1"/>
    </source>
</evidence>
<gene>
    <name evidence="1" type="ORF">NPIL_489201</name>
</gene>
<name>A0A8X6N006_NEPPI</name>
<dbReference type="AlphaFoldDB" id="A0A8X6N006"/>
<keyword evidence="2" id="KW-1185">Reference proteome</keyword>
<comment type="caution">
    <text evidence="1">The sequence shown here is derived from an EMBL/GenBank/DDBJ whole genome shotgun (WGS) entry which is preliminary data.</text>
</comment>
<evidence type="ECO:0000313" key="2">
    <source>
        <dbReference type="Proteomes" id="UP000887013"/>
    </source>
</evidence>
<dbReference type="Proteomes" id="UP000887013">
    <property type="component" value="Unassembled WGS sequence"/>
</dbReference>
<protein>
    <submittedName>
        <fullName evidence="1">Uncharacterized protein</fullName>
    </submittedName>
</protein>
<dbReference type="EMBL" id="BMAW01098725">
    <property type="protein sequence ID" value="GFS86248.1"/>
    <property type="molecule type" value="Genomic_DNA"/>
</dbReference>